<gene>
    <name evidence="2" type="ORF">L228DRAFT_95314</name>
</gene>
<name>A0A165I4M5_XYLHT</name>
<feature type="region of interest" description="Disordered" evidence="1">
    <location>
        <begin position="430"/>
        <end position="766"/>
    </location>
</feature>
<dbReference type="InParanoid" id="A0A165I4M5"/>
<sequence length="834" mass="92147">MGAHAHHASLASFDSSAMTAASDSNGIMDQPPIHPLSSMQGAFEESLLETLECAEAQSRLETGDAASKRKRLLRQNSFESTGASRWQKKADERFDPLWKLVAQISFGVHLVHQRLAKSDEEVFRILQTHVDEIDSFIEKTFDDFDLAQKDIQERMEYLRLPLQHSDVFDTMLEDRRFRRSIVEGNEMIDHIINRTSSAMADALKDVLSGVAAILELNGYLNKIDENDIVSEDPEGELSNFFSAMRGNADGWYRAFCSLQMKGNTLAVALSQLGSLVEEIQRRAGNASRRTRFAAGANATLVQQRASMIDIPPSPPLSPTALPARSLSIEFDRFDFHFKENAGSHKRQSFDNSEQLQISNAVDTFEKLNGEAPTSAVQTIARAGSLARKFSLRKRPRPSKRQQQDQQQMPTALGSAFVVQESRASADICLQTRPQREMESNYPATRIPPLSTPPMSKTSSIVRKLSRRKPKGNSQTRKRQDSTYSSGNSNHTADSRPESSSQQENPSTNQGSVIPHAADRPFSKSNSITRHLSVRRRRHAEQQLTAQESLGQEEGHPGEPGPTVEDSTPASEAPASGASNLRRRLSRRQRPRRTLQISSPLPLPPPDLGAFGEKPQEPTSTPNEPFPRLSTEPAAEEVMQAALEAAPPLSRTGSLVRRFSLRKRQGGRPEKSSRQSSHDSNANVSPRKSSTAEEPVRTDTSPANEPQPSPLASHPVTTTDVVDESSQPVMETILEQETPELPFEAEVPTPAQSSSPSRSSTTAPVLQDANDCHQLSEFIPPQHGLRRRSSVPSLKSLFRRKLRHHPSAPQLKRLSSLGEEAETESKSELGLEVAA</sequence>
<feature type="compositionally biased region" description="Basic residues" evidence="1">
    <location>
        <begin position="580"/>
        <end position="592"/>
    </location>
</feature>
<evidence type="ECO:0000313" key="3">
    <source>
        <dbReference type="Proteomes" id="UP000076632"/>
    </source>
</evidence>
<feature type="compositionally biased region" description="Basic residues" evidence="1">
    <location>
        <begin position="389"/>
        <end position="399"/>
    </location>
</feature>
<dbReference type="OrthoDB" id="5389734at2759"/>
<feature type="compositionally biased region" description="Polar residues" evidence="1">
    <location>
        <begin position="677"/>
        <end position="688"/>
    </location>
</feature>
<evidence type="ECO:0000256" key="1">
    <source>
        <dbReference type="SAM" id="MobiDB-lite"/>
    </source>
</evidence>
<dbReference type="Proteomes" id="UP000076632">
    <property type="component" value="Unassembled WGS sequence"/>
</dbReference>
<evidence type="ECO:0000313" key="2">
    <source>
        <dbReference type="EMBL" id="KZF24375.1"/>
    </source>
</evidence>
<feature type="compositionally biased region" description="Low complexity" evidence="1">
    <location>
        <begin position="747"/>
        <end position="763"/>
    </location>
</feature>
<feature type="compositionally biased region" description="Basic and acidic residues" evidence="1">
    <location>
        <begin position="666"/>
        <end position="676"/>
    </location>
</feature>
<dbReference type="RefSeq" id="XP_018189930.1">
    <property type="nucleotide sequence ID" value="XM_018337003.1"/>
</dbReference>
<feature type="compositionally biased region" description="Polar residues" evidence="1">
    <location>
        <begin position="481"/>
        <end position="511"/>
    </location>
</feature>
<feature type="region of interest" description="Disordered" evidence="1">
    <location>
        <begin position="386"/>
        <end position="410"/>
    </location>
</feature>
<protein>
    <submittedName>
        <fullName evidence="2">Uncharacterized protein</fullName>
    </submittedName>
</protein>
<feature type="compositionally biased region" description="Polar residues" evidence="1">
    <location>
        <begin position="714"/>
        <end position="728"/>
    </location>
</feature>
<proteinExistence type="predicted"/>
<reference evidence="2 3" key="1">
    <citation type="journal article" date="2016" name="Fungal Biol.">
        <title>The genome of Xylona heveae provides a window into fungal endophytism.</title>
        <authorList>
            <person name="Gazis R."/>
            <person name="Kuo A."/>
            <person name="Riley R."/>
            <person name="LaButti K."/>
            <person name="Lipzen A."/>
            <person name="Lin J."/>
            <person name="Amirebrahimi M."/>
            <person name="Hesse C.N."/>
            <person name="Spatafora J.W."/>
            <person name="Henrissat B."/>
            <person name="Hainaut M."/>
            <person name="Grigoriev I.V."/>
            <person name="Hibbett D.S."/>
        </authorList>
    </citation>
    <scope>NUCLEOTIDE SEQUENCE [LARGE SCALE GENOMIC DNA]</scope>
    <source>
        <strain evidence="2 3">TC161</strain>
    </source>
</reference>
<dbReference type="GeneID" id="28902140"/>
<dbReference type="STRING" id="1328760.A0A165I4M5"/>
<organism evidence="2 3">
    <name type="scientific">Xylona heveae (strain CBS 132557 / TC161)</name>
    <dbReference type="NCBI Taxonomy" id="1328760"/>
    <lineage>
        <taxon>Eukaryota</taxon>
        <taxon>Fungi</taxon>
        <taxon>Dikarya</taxon>
        <taxon>Ascomycota</taxon>
        <taxon>Pezizomycotina</taxon>
        <taxon>Xylonomycetes</taxon>
        <taxon>Xylonales</taxon>
        <taxon>Xylonaceae</taxon>
        <taxon>Xylona</taxon>
    </lineage>
</organism>
<keyword evidence="3" id="KW-1185">Reference proteome</keyword>
<dbReference type="AlphaFoldDB" id="A0A165I4M5"/>
<dbReference type="EMBL" id="KV407456">
    <property type="protein sequence ID" value="KZF24375.1"/>
    <property type="molecule type" value="Genomic_DNA"/>
</dbReference>
<accession>A0A165I4M5</accession>
<feature type="region of interest" description="Disordered" evidence="1">
    <location>
        <begin position="798"/>
        <end position="834"/>
    </location>
</feature>